<evidence type="ECO:0000256" key="11">
    <source>
        <dbReference type="ARBA" id="ARBA00023160"/>
    </source>
</evidence>
<keyword evidence="12 13" id="KW-0456">Lyase</keyword>
<evidence type="ECO:0000256" key="10">
    <source>
        <dbReference type="ARBA" id="ARBA00023136"/>
    </source>
</evidence>
<keyword evidence="11 13" id="KW-0275">Fatty acid biosynthesis</keyword>
<name>A0A445A215_ARAHY</name>
<dbReference type="Pfam" id="PF04387">
    <property type="entry name" value="PTPLA"/>
    <property type="match status" value="1"/>
</dbReference>
<evidence type="ECO:0000313" key="15">
    <source>
        <dbReference type="Proteomes" id="UP000289738"/>
    </source>
</evidence>
<gene>
    <name evidence="14" type="ORF">Ahy_B03g065613</name>
</gene>
<dbReference type="UniPathway" id="UPA00094"/>
<comment type="similarity">
    <text evidence="3 13">Belongs to the very long-chain fatty acids dehydratase HACD family.</text>
</comment>
<evidence type="ECO:0000256" key="1">
    <source>
        <dbReference type="ARBA" id="ARBA00004141"/>
    </source>
</evidence>
<evidence type="ECO:0000256" key="6">
    <source>
        <dbReference type="ARBA" id="ARBA00022692"/>
    </source>
</evidence>
<comment type="function">
    <text evidence="13">Catalyzes the third of the four reactions of the long-chain fatty acids elongation cycle. This endoplasmic reticulum-bound enzymatic process, allows the addition of two carbons to the chain of long- and very long-chain fatty acids/VLCFAs per cycle. This enzyme catalyzes the dehydration of the 3-hydroxyacyl-CoA intermediate into trans-2,3-enoyl-CoA, within each cycle of fatty acid elongation. Thereby, it participates to the production of VLCFAs of different chain lengths that are involved in multiple biological processes as precursors of membrane lipids and lipid mediators.</text>
</comment>
<dbReference type="STRING" id="3818.A0A445A215"/>
<dbReference type="GO" id="GO:0030148">
    <property type="term" value="P:sphingolipid biosynthetic process"/>
    <property type="evidence" value="ECO:0007669"/>
    <property type="project" value="TreeGrafter"/>
</dbReference>
<organism evidence="14 15">
    <name type="scientific">Arachis hypogaea</name>
    <name type="common">Peanut</name>
    <dbReference type="NCBI Taxonomy" id="3818"/>
    <lineage>
        <taxon>Eukaryota</taxon>
        <taxon>Viridiplantae</taxon>
        <taxon>Streptophyta</taxon>
        <taxon>Embryophyta</taxon>
        <taxon>Tracheophyta</taxon>
        <taxon>Spermatophyta</taxon>
        <taxon>Magnoliopsida</taxon>
        <taxon>eudicotyledons</taxon>
        <taxon>Gunneridae</taxon>
        <taxon>Pentapetalae</taxon>
        <taxon>rosids</taxon>
        <taxon>fabids</taxon>
        <taxon>Fabales</taxon>
        <taxon>Fabaceae</taxon>
        <taxon>Papilionoideae</taxon>
        <taxon>50 kb inversion clade</taxon>
        <taxon>dalbergioids sensu lato</taxon>
        <taxon>Dalbergieae</taxon>
        <taxon>Pterocarpus clade</taxon>
        <taxon>Arachis</taxon>
    </lineage>
</organism>
<dbReference type="PANTHER" id="PTHR11035:SF35">
    <property type="entry name" value="VERY-LONG-CHAIN (3R)-3-HYDROXYACYL-COA DEHYDRATASE"/>
    <property type="match status" value="1"/>
</dbReference>
<comment type="pathway">
    <text evidence="2 13">Lipid metabolism; fatty acid biosynthesis.</text>
</comment>
<keyword evidence="10 13" id="KW-0472">Membrane</keyword>
<comment type="subcellular location">
    <subcellularLocation>
        <location evidence="13">Endoplasmic reticulum membrane</location>
        <topology evidence="13">Multi-pass membrane protein</topology>
    </subcellularLocation>
    <subcellularLocation>
        <location evidence="1">Membrane</location>
        <topology evidence="1">Multi-pass membrane protein</topology>
    </subcellularLocation>
</comment>
<dbReference type="PANTHER" id="PTHR11035">
    <property type="entry name" value="VERY-LONG-CHAIN (3R)-3-HYDROXYACYL-COA DEHYDRATASE"/>
    <property type="match status" value="1"/>
</dbReference>
<dbReference type="GO" id="GO:0042761">
    <property type="term" value="P:very long-chain fatty acid biosynthetic process"/>
    <property type="evidence" value="ECO:0007669"/>
    <property type="project" value="TreeGrafter"/>
</dbReference>
<reference evidence="14 15" key="1">
    <citation type="submission" date="2019-01" db="EMBL/GenBank/DDBJ databases">
        <title>Sequencing of cultivated peanut Arachis hypogaea provides insights into genome evolution and oil improvement.</title>
        <authorList>
            <person name="Chen X."/>
        </authorList>
    </citation>
    <scope>NUCLEOTIDE SEQUENCE [LARGE SCALE GENOMIC DNA]</scope>
    <source>
        <strain evidence="15">cv. Fuhuasheng</strain>
        <tissue evidence="14">Leaves</tissue>
    </source>
</reference>
<keyword evidence="9 13" id="KW-0443">Lipid metabolism</keyword>
<dbReference type="GO" id="GO:0005789">
    <property type="term" value="C:endoplasmic reticulum membrane"/>
    <property type="evidence" value="ECO:0007669"/>
    <property type="project" value="UniProtKB-SubCell"/>
</dbReference>
<comment type="catalytic activity">
    <reaction evidence="13">
        <text>a very-long-chain (3R)-3-hydroxyacyl-CoA = a very-long-chain (2E)-enoyl-CoA + H2O</text>
        <dbReference type="Rhea" id="RHEA:45812"/>
        <dbReference type="ChEBI" id="CHEBI:15377"/>
        <dbReference type="ChEBI" id="CHEBI:83728"/>
        <dbReference type="ChEBI" id="CHEBI:85440"/>
        <dbReference type="EC" id="4.2.1.134"/>
    </reaction>
</comment>
<comment type="caution">
    <text evidence="14">The sequence shown here is derived from an EMBL/GenBank/DDBJ whole genome shotgun (WGS) entry which is preliminary data.</text>
</comment>
<evidence type="ECO:0000313" key="14">
    <source>
        <dbReference type="EMBL" id="RYR20469.1"/>
    </source>
</evidence>
<keyword evidence="13" id="KW-0256">Endoplasmic reticulum</keyword>
<dbReference type="EMBL" id="SDMP01000013">
    <property type="protein sequence ID" value="RYR20469.1"/>
    <property type="molecule type" value="Genomic_DNA"/>
</dbReference>
<dbReference type="GO" id="GO:0102158">
    <property type="term" value="F:very-long-chain (3R)-3-hydroxyacyl-CoA dehydratase activity"/>
    <property type="evidence" value="ECO:0007669"/>
    <property type="project" value="UniProtKB-EC"/>
</dbReference>
<proteinExistence type="inferred from homology"/>
<evidence type="ECO:0000256" key="2">
    <source>
        <dbReference type="ARBA" id="ARBA00005194"/>
    </source>
</evidence>
<dbReference type="GO" id="GO:0030497">
    <property type="term" value="P:fatty acid elongation"/>
    <property type="evidence" value="ECO:0007669"/>
    <property type="project" value="TreeGrafter"/>
</dbReference>
<evidence type="ECO:0000256" key="5">
    <source>
        <dbReference type="ARBA" id="ARBA00022516"/>
    </source>
</evidence>
<dbReference type="InterPro" id="IPR007482">
    <property type="entry name" value="Tyr_Pase-like_PTPLA"/>
</dbReference>
<evidence type="ECO:0000256" key="8">
    <source>
        <dbReference type="ARBA" id="ARBA00022989"/>
    </source>
</evidence>
<accession>A0A445A215</accession>
<sequence length="126" mass="14706">MQFRFSAMCCILGSYTWSHWWVLLYTQKSKSHSLQPISFYQHLHCNAQIKLCNFSGLVPSGALLPLMQWGGRTHFLLAIVTKLDEVQQLPSVFITFFAWSISEVIRYSHYAFSCIGNCPYWITYLR</sequence>
<dbReference type="AlphaFoldDB" id="A0A445A215"/>
<protein>
    <recommendedName>
        <fullName evidence="4 13">Very-long-chain (3R)-3-hydroxyacyl-CoA dehydratase</fullName>
        <ecNumber evidence="4 13">4.2.1.134</ecNumber>
    </recommendedName>
</protein>
<keyword evidence="6" id="KW-0812">Transmembrane</keyword>
<keyword evidence="7 13" id="KW-0276">Fatty acid metabolism</keyword>
<evidence type="ECO:0000256" key="4">
    <source>
        <dbReference type="ARBA" id="ARBA00013122"/>
    </source>
</evidence>
<keyword evidence="8" id="KW-1133">Transmembrane helix</keyword>
<evidence type="ECO:0000256" key="13">
    <source>
        <dbReference type="RuleBase" id="RU363109"/>
    </source>
</evidence>
<evidence type="ECO:0000256" key="9">
    <source>
        <dbReference type="ARBA" id="ARBA00023098"/>
    </source>
</evidence>
<evidence type="ECO:0000256" key="12">
    <source>
        <dbReference type="ARBA" id="ARBA00023239"/>
    </source>
</evidence>
<keyword evidence="5 13" id="KW-0444">Lipid biosynthesis</keyword>
<dbReference type="EC" id="4.2.1.134" evidence="4 13"/>
<evidence type="ECO:0000256" key="3">
    <source>
        <dbReference type="ARBA" id="ARBA00007811"/>
    </source>
</evidence>
<keyword evidence="15" id="KW-1185">Reference proteome</keyword>
<dbReference type="Proteomes" id="UP000289738">
    <property type="component" value="Chromosome B03"/>
</dbReference>
<evidence type="ECO:0000256" key="7">
    <source>
        <dbReference type="ARBA" id="ARBA00022832"/>
    </source>
</evidence>